<evidence type="ECO:0000256" key="6">
    <source>
        <dbReference type="ARBA" id="ARBA00023136"/>
    </source>
</evidence>
<comment type="similarity">
    <text evidence="2">Belongs to the peptidase S54 family.</text>
</comment>
<sequence>MNIDLRDRWLYGLTLVLMCNHNFQKLENPFPGKQYRFTDFFNQPLPEYWLVRNKARDYQLLRIQAVDTSGPSDLSRDLRQLADHIPLFRKRLRARSLQVTALYVFPHGQKLLLPEHIQDMNSVDDKRSRLSVQFIHVQEEGWPYPELRAEGLDLTEVNIETEALLPKINRLAQFHTALELQDMIKAEEKRQEEAFNRVFRYGKPYLTMLFLIVNIGMFMFLEWVGSSTDPQTLITYGAKWNPLIIEGEYWRLVTPMFLHIGIWHLMFNSLALYFLGGAVERIFGTPRFLWIYLFAGISGTAASFAFTPNLAAGASGAIFGCFGALLYFGLKRRDLFFRTIGMDIIFILIFNLAIGFVIPMIDNYGHIGGLVGGFLAAAMVNLPGERHWRERAVTALASGLALFVLLNVGFNQPLDSPMYHLVQAEVLLNEEKVEDALFHIERAMEMGLNRPEVYVQLGAIYNYQEQYEKAEETLLLAKDKGADQAELYFHLSYAQLMLEKYDEGRVNLQEAISRDPDMMEAYYNLALVYKEQNEYAFAVEVIERAYQRGIRDEKLEELYEQILREQDGSSYVSSMSA</sequence>
<evidence type="ECO:0000256" key="7">
    <source>
        <dbReference type="PROSITE-ProRule" id="PRU00339"/>
    </source>
</evidence>
<dbReference type="PANTHER" id="PTHR43731:SF14">
    <property type="entry name" value="PRESENILIN-ASSOCIATED RHOMBOID-LIKE PROTEIN, MITOCHONDRIAL"/>
    <property type="match status" value="1"/>
</dbReference>
<evidence type="ECO:0000256" key="5">
    <source>
        <dbReference type="ARBA" id="ARBA00022989"/>
    </source>
</evidence>
<dbReference type="InterPro" id="IPR011990">
    <property type="entry name" value="TPR-like_helical_dom_sf"/>
</dbReference>
<dbReference type="SUPFAM" id="SSF48452">
    <property type="entry name" value="TPR-like"/>
    <property type="match status" value="1"/>
</dbReference>
<dbReference type="Gene3D" id="1.25.40.10">
    <property type="entry name" value="Tetratricopeptide repeat domain"/>
    <property type="match status" value="1"/>
</dbReference>
<evidence type="ECO:0000256" key="2">
    <source>
        <dbReference type="ARBA" id="ARBA00009045"/>
    </source>
</evidence>
<evidence type="ECO:0000259" key="9">
    <source>
        <dbReference type="Pfam" id="PF01694"/>
    </source>
</evidence>
<dbReference type="Pfam" id="PF25058">
    <property type="entry name" value="ARM_TT21"/>
    <property type="match status" value="1"/>
</dbReference>
<dbReference type="GO" id="GO:0008233">
    <property type="term" value="F:peptidase activity"/>
    <property type="evidence" value="ECO:0007669"/>
    <property type="project" value="UniProtKB-KW"/>
</dbReference>
<evidence type="ECO:0000256" key="1">
    <source>
        <dbReference type="ARBA" id="ARBA00004141"/>
    </source>
</evidence>
<dbReference type="GO" id="GO:0006508">
    <property type="term" value="P:proteolysis"/>
    <property type="evidence" value="ECO:0007669"/>
    <property type="project" value="UniProtKB-KW"/>
</dbReference>
<gene>
    <name evidence="10" type="ORF">J2S00_003175</name>
</gene>
<dbReference type="PROSITE" id="PS50005">
    <property type="entry name" value="TPR"/>
    <property type="match status" value="2"/>
</dbReference>
<dbReference type="InterPro" id="IPR050925">
    <property type="entry name" value="Rhomboid_protease_S54"/>
</dbReference>
<evidence type="ECO:0000256" key="4">
    <source>
        <dbReference type="ARBA" id="ARBA00022801"/>
    </source>
</evidence>
<proteinExistence type="inferred from homology"/>
<feature type="domain" description="Peptidase S54 rhomboid" evidence="9">
    <location>
        <begin position="247"/>
        <end position="380"/>
    </location>
</feature>
<organism evidence="10 11">
    <name type="scientific">Caldalkalibacillus uzonensis</name>
    <dbReference type="NCBI Taxonomy" id="353224"/>
    <lineage>
        <taxon>Bacteria</taxon>
        <taxon>Bacillati</taxon>
        <taxon>Bacillota</taxon>
        <taxon>Bacilli</taxon>
        <taxon>Bacillales</taxon>
        <taxon>Bacillaceae</taxon>
        <taxon>Caldalkalibacillus</taxon>
    </lineage>
</organism>
<dbReference type="SUPFAM" id="SSF144091">
    <property type="entry name" value="Rhomboid-like"/>
    <property type="match status" value="1"/>
</dbReference>
<keyword evidence="11" id="KW-1185">Reference proteome</keyword>
<evidence type="ECO:0000313" key="11">
    <source>
        <dbReference type="Proteomes" id="UP001232445"/>
    </source>
</evidence>
<keyword evidence="4 10" id="KW-0378">Hydrolase</keyword>
<dbReference type="Proteomes" id="UP001232445">
    <property type="component" value="Unassembled WGS sequence"/>
</dbReference>
<evidence type="ECO:0000256" key="3">
    <source>
        <dbReference type="ARBA" id="ARBA00022692"/>
    </source>
</evidence>
<keyword evidence="10" id="KW-0645">Protease</keyword>
<feature type="transmembrane region" description="Helical" evidence="8">
    <location>
        <begin position="392"/>
        <end position="410"/>
    </location>
</feature>
<reference evidence="10 11" key="1">
    <citation type="submission" date="2023-07" db="EMBL/GenBank/DDBJ databases">
        <title>Genomic Encyclopedia of Type Strains, Phase IV (KMG-IV): sequencing the most valuable type-strain genomes for metagenomic binning, comparative biology and taxonomic classification.</title>
        <authorList>
            <person name="Goeker M."/>
        </authorList>
    </citation>
    <scope>NUCLEOTIDE SEQUENCE [LARGE SCALE GENOMIC DNA]</scope>
    <source>
        <strain evidence="10 11">DSM 17740</strain>
    </source>
</reference>
<comment type="subcellular location">
    <subcellularLocation>
        <location evidence="1">Membrane</location>
        <topology evidence="1">Multi-pass membrane protein</topology>
    </subcellularLocation>
</comment>
<feature type="transmembrane region" description="Helical" evidence="8">
    <location>
        <begin position="256"/>
        <end position="276"/>
    </location>
</feature>
<feature type="transmembrane region" description="Helical" evidence="8">
    <location>
        <begin position="312"/>
        <end position="330"/>
    </location>
</feature>
<keyword evidence="5 8" id="KW-1133">Transmembrane helix</keyword>
<feature type="transmembrane region" description="Helical" evidence="8">
    <location>
        <begin position="205"/>
        <end position="224"/>
    </location>
</feature>
<feature type="repeat" description="TPR" evidence="7">
    <location>
        <begin position="519"/>
        <end position="552"/>
    </location>
</feature>
<dbReference type="Pfam" id="PF13181">
    <property type="entry name" value="TPR_8"/>
    <property type="match status" value="1"/>
</dbReference>
<comment type="caution">
    <text evidence="10">The sequence shown here is derived from an EMBL/GenBank/DDBJ whole genome shotgun (WGS) entry which is preliminary data.</text>
</comment>
<dbReference type="InterPro" id="IPR035952">
    <property type="entry name" value="Rhomboid-like_sf"/>
</dbReference>
<keyword evidence="7" id="KW-0802">TPR repeat</keyword>
<dbReference type="Gene3D" id="1.20.1540.10">
    <property type="entry name" value="Rhomboid-like"/>
    <property type="match status" value="1"/>
</dbReference>
<dbReference type="InterPro" id="IPR019734">
    <property type="entry name" value="TPR_rpt"/>
</dbReference>
<feature type="transmembrane region" description="Helical" evidence="8">
    <location>
        <begin position="364"/>
        <end position="380"/>
    </location>
</feature>
<dbReference type="EMBL" id="JAUSUQ010000013">
    <property type="protein sequence ID" value="MDQ0340366.1"/>
    <property type="molecule type" value="Genomic_DNA"/>
</dbReference>
<protein>
    <submittedName>
        <fullName evidence="10">Rhomboid protease GluP</fullName>
        <ecNumber evidence="10">3.4.21.105</ecNumber>
    </submittedName>
</protein>
<feature type="transmembrane region" description="Helical" evidence="8">
    <location>
        <begin position="288"/>
        <end position="306"/>
    </location>
</feature>
<dbReference type="EC" id="3.4.21.105" evidence="10"/>
<accession>A0ABU0CWT5</accession>
<dbReference type="SMART" id="SM00028">
    <property type="entry name" value="TPR"/>
    <property type="match status" value="4"/>
</dbReference>
<evidence type="ECO:0000256" key="8">
    <source>
        <dbReference type="SAM" id="Phobius"/>
    </source>
</evidence>
<keyword evidence="3 8" id="KW-0812">Transmembrane</keyword>
<dbReference type="PANTHER" id="PTHR43731">
    <property type="entry name" value="RHOMBOID PROTEASE"/>
    <property type="match status" value="1"/>
</dbReference>
<dbReference type="InterPro" id="IPR022764">
    <property type="entry name" value="Peptidase_S54_rhomboid_dom"/>
</dbReference>
<feature type="repeat" description="TPR" evidence="7">
    <location>
        <begin position="485"/>
        <end position="518"/>
    </location>
</feature>
<dbReference type="Pfam" id="PF01694">
    <property type="entry name" value="Rhomboid"/>
    <property type="match status" value="1"/>
</dbReference>
<evidence type="ECO:0000313" key="10">
    <source>
        <dbReference type="EMBL" id="MDQ0340366.1"/>
    </source>
</evidence>
<name>A0ABU0CWT5_9BACI</name>
<feature type="transmembrane region" description="Helical" evidence="8">
    <location>
        <begin position="335"/>
        <end position="358"/>
    </location>
</feature>
<keyword evidence="6 8" id="KW-0472">Membrane</keyword>